<proteinExistence type="predicted"/>
<dbReference type="PANTHER" id="PTHR39335">
    <property type="entry name" value="BLL4220 PROTEIN"/>
    <property type="match status" value="1"/>
</dbReference>
<protein>
    <recommendedName>
        <fullName evidence="5">Lipoprotein</fullName>
    </recommendedName>
</protein>
<sequence>MFRMTVITVTLLASAGTALANGHGGESAAPPPAPKQEGPPAKAIVGKNGPVLVDPKGMTLYYTERDNTGTKSTCDGACAEKRPPLLAPDNAVASGDFTVITRPDGKKMWAYRYRPLYNSQLDSAPGDVKGHDPAQLWRVARPY</sequence>
<gene>
    <name evidence="3" type="ORF">LQG66_14185</name>
</gene>
<evidence type="ECO:0000313" key="4">
    <source>
        <dbReference type="Proteomes" id="UP001431010"/>
    </source>
</evidence>
<dbReference type="EMBL" id="CP088156">
    <property type="protein sequence ID" value="UFZ07383.1"/>
    <property type="molecule type" value="Genomic_DNA"/>
</dbReference>
<feature type="region of interest" description="Disordered" evidence="1">
    <location>
        <begin position="21"/>
        <end position="49"/>
    </location>
</feature>
<feature type="chain" id="PRO_5045542687" description="Lipoprotein" evidence="2">
    <location>
        <begin position="21"/>
        <end position="143"/>
    </location>
</feature>
<evidence type="ECO:0008006" key="5">
    <source>
        <dbReference type="Google" id="ProtNLM"/>
    </source>
</evidence>
<evidence type="ECO:0000256" key="2">
    <source>
        <dbReference type="SAM" id="SignalP"/>
    </source>
</evidence>
<evidence type="ECO:0000313" key="3">
    <source>
        <dbReference type="EMBL" id="UFZ07383.1"/>
    </source>
</evidence>
<feature type="signal peptide" evidence="2">
    <location>
        <begin position="1"/>
        <end position="20"/>
    </location>
</feature>
<reference evidence="3" key="1">
    <citation type="journal article" date="2024" name="Antonie Van Leeuwenhoek">
        <title>Bradyrhizobium ontarionense sp. nov., a novel bacterial symbiont isolated from Aeschynomene indica (Indian jointvetch), harbours photosynthesis, nitrogen fixation and nitrous oxide (N2O) reductase genes.</title>
        <authorList>
            <person name="Bromfield E.S.P."/>
            <person name="Cloutier S."/>
        </authorList>
    </citation>
    <scope>NUCLEOTIDE SEQUENCE</scope>
    <source>
        <strain evidence="3">A19</strain>
    </source>
</reference>
<evidence type="ECO:0000256" key="1">
    <source>
        <dbReference type="SAM" id="MobiDB-lite"/>
    </source>
</evidence>
<keyword evidence="2" id="KW-0732">Signal</keyword>
<name>A0ABY3RKU4_9BRAD</name>
<dbReference type="Proteomes" id="UP001431010">
    <property type="component" value="Chromosome"/>
</dbReference>
<dbReference type="Pfam" id="PF03640">
    <property type="entry name" value="Lipoprotein_15"/>
    <property type="match status" value="2"/>
</dbReference>
<dbReference type="PANTHER" id="PTHR39335:SF1">
    <property type="entry name" value="BLL4220 PROTEIN"/>
    <property type="match status" value="1"/>
</dbReference>
<dbReference type="InterPro" id="IPR005297">
    <property type="entry name" value="Lipoprotein_repeat"/>
</dbReference>
<organism evidence="3 4">
    <name type="scientific">Bradyrhizobium ontarionense</name>
    <dbReference type="NCBI Taxonomy" id="2898149"/>
    <lineage>
        <taxon>Bacteria</taxon>
        <taxon>Pseudomonadati</taxon>
        <taxon>Pseudomonadota</taxon>
        <taxon>Alphaproteobacteria</taxon>
        <taxon>Hyphomicrobiales</taxon>
        <taxon>Nitrobacteraceae</taxon>
        <taxon>Bradyrhizobium</taxon>
    </lineage>
</organism>
<dbReference type="RefSeq" id="WP_231326835.1">
    <property type="nucleotide sequence ID" value="NZ_CP088156.1"/>
</dbReference>
<keyword evidence="4" id="KW-1185">Reference proteome</keyword>
<dbReference type="PIRSF" id="PIRSF029720">
    <property type="entry name" value="UCP029720"/>
    <property type="match status" value="1"/>
</dbReference>
<accession>A0ABY3RKU4</accession>
<dbReference type="InterPro" id="IPR014558">
    <property type="entry name" value="UCP029720"/>
</dbReference>